<evidence type="ECO:0000256" key="2">
    <source>
        <dbReference type="ARBA" id="ARBA00022525"/>
    </source>
</evidence>
<feature type="chain" id="PRO_5032529249" evidence="6">
    <location>
        <begin position="27"/>
        <end position="527"/>
    </location>
</feature>
<feature type="domain" description="SpaA-like prealbumin fold" evidence="8">
    <location>
        <begin position="351"/>
        <end position="444"/>
    </location>
</feature>
<dbReference type="RefSeq" id="WP_154779476.1">
    <property type="nucleotide sequence ID" value="NZ_WMBC01000001.1"/>
</dbReference>
<feature type="domain" description="Gram-positive cocci surface proteins LPxTG" evidence="7">
    <location>
        <begin position="484"/>
        <end position="523"/>
    </location>
</feature>
<evidence type="ECO:0000313" key="10">
    <source>
        <dbReference type="Proteomes" id="UP000437824"/>
    </source>
</evidence>
<feature type="transmembrane region" description="Helical" evidence="5">
    <location>
        <begin position="500"/>
        <end position="519"/>
    </location>
</feature>
<evidence type="ECO:0000256" key="6">
    <source>
        <dbReference type="SAM" id="SignalP"/>
    </source>
</evidence>
<keyword evidence="5" id="KW-0812">Transmembrane</keyword>
<keyword evidence="1" id="KW-0134">Cell wall</keyword>
<keyword evidence="4" id="KW-0572">Peptidoglycan-anchor</keyword>
<evidence type="ECO:0000259" key="8">
    <source>
        <dbReference type="Pfam" id="PF17802"/>
    </source>
</evidence>
<dbReference type="InterPro" id="IPR019931">
    <property type="entry name" value="LPXTG_anchor"/>
</dbReference>
<organism evidence="9 10">
    <name type="scientific">Blautia luti DSM 14534 = JCM 17040</name>
    <dbReference type="NCBI Taxonomy" id="649762"/>
    <lineage>
        <taxon>Bacteria</taxon>
        <taxon>Bacillati</taxon>
        <taxon>Bacillota</taxon>
        <taxon>Clostridia</taxon>
        <taxon>Lachnospirales</taxon>
        <taxon>Lachnospiraceae</taxon>
        <taxon>Blautia</taxon>
    </lineage>
</organism>
<dbReference type="EMBL" id="WMBC01000001">
    <property type="protein sequence ID" value="MTD59810.1"/>
    <property type="molecule type" value="Genomic_DNA"/>
</dbReference>
<dbReference type="NCBIfam" id="TIGR01167">
    <property type="entry name" value="LPXTG_anchor"/>
    <property type="match status" value="1"/>
</dbReference>
<accession>A0A844GGE8</accession>
<name>A0A844GGE8_9FIRM</name>
<gene>
    <name evidence="9" type="ORF">GKZ57_00615</name>
</gene>
<proteinExistence type="predicted"/>
<feature type="signal peptide" evidence="6">
    <location>
        <begin position="1"/>
        <end position="26"/>
    </location>
</feature>
<keyword evidence="5" id="KW-0472">Membrane</keyword>
<evidence type="ECO:0000259" key="7">
    <source>
        <dbReference type="Pfam" id="PF00746"/>
    </source>
</evidence>
<keyword evidence="2" id="KW-0964">Secreted</keyword>
<dbReference type="AlphaFoldDB" id="A0A844GGE8"/>
<protein>
    <submittedName>
        <fullName evidence="9">LPXTG cell wall anchor domain-containing protein</fullName>
    </submittedName>
</protein>
<evidence type="ECO:0000256" key="1">
    <source>
        <dbReference type="ARBA" id="ARBA00022512"/>
    </source>
</evidence>
<comment type="caution">
    <text evidence="9">The sequence shown here is derived from an EMBL/GenBank/DDBJ whole genome shotgun (WGS) entry which is preliminary data.</text>
</comment>
<keyword evidence="3 6" id="KW-0732">Signal</keyword>
<dbReference type="InterPro" id="IPR013783">
    <property type="entry name" value="Ig-like_fold"/>
</dbReference>
<evidence type="ECO:0000313" key="9">
    <source>
        <dbReference type="EMBL" id="MTD59810.1"/>
    </source>
</evidence>
<dbReference type="Pfam" id="PF00746">
    <property type="entry name" value="Gram_pos_anchor"/>
    <property type="match status" value="1"/>
</dbReference>
<sequence>MKFSKKVLPMVLAMAMVPAMSMTAFASNASTPTTASTTVDISKHTFYAYQIFTGTLVEGTNTLSDVKWGDGVNSTDLLKALKVPKTFSDGVDFSKCSTPADVADIVGKWSDNSNNAKTFAKLVAANLTDVKTVGTESGKATLPKAGYYLIVDATAVSSKDDASNLSLLEVSKAETVTVRNKTSKTTLEKKVKDVNDSVLNSETTWQDSADYDIGDHIPYQLTATLGDLENYDTYKLVFHDEMTHLKLDENCEYSEHALKVKVGDRELNDNEYALNVNQNKNAFDITIADVKTLGGAEGMNVTVEYYAILGADAVIGATGNPNTSYLEYSNNPNKDGLGKTAPDKNIVFTYSVIANKKDEDGNPLAGAAFELWKKDAAGKWNSVKVIGATKTNDPNTGKDVYTQTETEKNNKIFEFKGIDDGEYKLSEVVTPSGYNSISDITFTVIAGHDILADNPQLRSLTAGELFIAQTESGKFTGAVTADIVNKSGSQLPETGGIGTTIFYVVGVILMLGAGVLLVTKKRMSSNR</sequence>
<keyword evidence="5" id="KW-1133">Transmembrane helix</keyword>
<evidence type="ECO:0000256" key="3">
    <source>
        <dbReference type="ARBA" id="ARBA00022729"/>
    </source>
</evidence>
<evidence type="ECO:0000256" key="5">
    <source>
        <dbReference type="SAM" id="Phobius"/>
    </source>
</evidence>
<reference evidence="9 10" key="1">
    <citation type="submission" date="2019-11" db="EMBL/GenBank/DDBJ databases">
        <title>Draft genome sequence of Blautia luti DSM 14534T, isolated from human stool.</title>
        <authorList>
            <person name="Ortiz R."/>
            <person name="Melis-Arcos F."/>
            <person name="Covarrubias P."/>
            <person name="Cardenas J.P."/>
            <person name="Perez-Donoso J."/>
            <person name="Almonacid D."/>
        </authorList>
    </citation>
    <scope>NUCLEOTIDE SEQUENCE [LARGE SCALE GENOMIC DNA]</scope>
    <source>
        <strain evidence="9 10">DSM 14534</strain>
    </source>
</reference>
<dbReference type="Pfam" id="PF17802">
    <property type="entry name" value="SpaA"/>
    <property type="match status" value="1"/>
</dbReference>
<evidence type="ECO:0000256" key="4">
    <source>
        <dbReference type="ARBA" id="ARBA00023088"/>
    </source>
</evidence>
<dbReference type="Gene3D" id="2.60.40.10">
    <property type="entry name" value="Immunoglobulins"/>
    <property type="match status" value="1"/>
</dbReference>
<dbReference type="InterPro" id="IPR041033">
    <property type="entry name" value="SpaA_PFL_dom_1"/>
</dbReference>
<dbReference type="Gene3D" id="2.60.40.740">
    <property type="match status" value="1"/>
</dbReference>
<dbReference type="Proteomes" id="UP000437824">
    <property type="component" value="Unassembled WGS sequence"/>
</dbReference>